<proteinExistence type="predicted"/>
<protein>
    <submittedName>
        <fullName evidence="2">PRiA4b ORF-3-like protein</fullName>
    </submittedName>
</protein>
<reference evidence="2 3" key="1">
    <citation type="submission" date="2016-10" db="EMBL/GenBank/DDBJ databases">
        <authorList>
            <person name="de Groot N.N."/>
        </authorList>
    </citation>
    <scope>NUCLEOTIDE SEQUENCE [LARGE SCALE GENOMIC DNA]</scope>
    <source>
        <strain evidence="2 3">CGMCC 1.3801</strain>
    </source>
</reference>
<evidence type="ECO:0000313" key="2">
    <source>
        <dbReference type="EMBL" id="SCX10961.1"/>
    </source>
</evidence>
<dbReference type="Gene3D" id="3.10.290.30">
    <property type="entry name" value="MM3350-like"/>
    <property type="match status" value="1"/>
</dbReference>
<dbReference type="STRING" id="329186.SAMN02927925_01674"/>
<feature type="domain" description="Plasmid pRiA4b Orf3-like" evidence="1">
    <location>
        <begin position="2"/>
        <end position="137"/>
    </location>
</feature>
<dbReference type="InterPro" id="IPR024047">
    <property type="entry name" value="MM3350-like_sf"/>
</dbReference>
<dbReference type="Pfam" id="PF07929">
    <property type="entry name" value="PRiA4_ORF3"/>
    <property type="match status" value="1"/>
</dbReference>
<dbReference type="AlphaFoldDB" id="A0A1G4VRX1"/>
<dbReference type="SUPFAM" id="SSF159941">
    <property type="entry name" value="MM3350-like"/>
    <property type="match status" value="1"/>
</dbReference>
<organism evidence="2 3">
    <name type="scientific">Flavobacterium saliperosum</name>
    <dbReference type="NCBI Taxonomy" id="329186"/>
    <lineage>
        <taxon>Bacteria</taxon>
        <taxon>Pseudomonadati</taxon>
        <taxon>Bacteroidota</taxon>
        <taxon>Flavobacteriia</taxon>
        <taxon>Flavobacteriales</taxon>
        <taxon>Flavobacteriaceae</taxon>
        <taxon>Flavobacterium</taxon>
    </lineage>
</organism>
<sequence length="183" mass="21164">MVYKFRVILDAEEDIFRDIAILEDDTLEDLHNAIVNAFGFDGTETGSFFTCEDDWTWNEEDEIPMFDTGDVPGEMKTMADFKLNDLLHRDSTKMVYVYDFFSMWTFFLELGAIEENEDGETYPALLFSHGELPAEAATSGFRGADVSNDDIYGDFEDEFDEEDMDMFDGDDSFEDMGYEENWN</sequence>
<dbReference type="eggNOG" id="ENOG502ZZB9">
    <property type="taxonomic scope" value="Bacteria"/>
</dbReference>
<dbReference type="EMBL" id="FMTY01000003">
    <property type="protein sequence ID" value="SCX10961.1"/>
    <property type="molecule type" value="Genomic_DNA"/>
</dbReference>
<name>A0A1G4VRX1_9FLAO</name>
<dbReference type="Proteomes" id="UP000182124">
    <property type="component" value="Unassembled WGS sequence"/>
</dbReference>
<evidence type="ECO:0000313" key="3">
    <source>
        <dbReference type="Proteomes" id="UP000182124"/>
    </source>
</evidence>
<accession>A0A1G4VRX1</accession>
<evidence type="ECO:0000259" key="1">
    <source>
        <dbReference type="Pfam" id="PF07929"/>
    </source>
</evidence>
<gene>
    <name evidence="2" type="ORF">SAMN02927925_01674</name>
</gene>
<dbReference type="InterPro" id="IPR012912">
    <property type="entry name" value="Plasmid_pRiA4b_Orf3-like"/>
</dbReference>
<dbReference type="RefSeq" id="WP_023577037.1">
    <property type="nucleotide sequence ID" value="NZ_CBCSBQ010000002.1"/>
</dbReference>